<dbReference type="InterPro" id="IPR036890">
    <property type="entry name" value="HATPase_C_sf"/>
</dbReference>
<evidence type="ECO:0000256" key="1">
    <source>
        <dbReference type="ARBA" id="ARBA00000085"/>
    </source>
</evidence>
<dbReference type="Gene3D" id="3.30.565.10">
    <property type="entry name" value="Histidine kinase-like ATPase, C-terminal domain"/>
    <property type="match status" value="1"/>
</dbReference>
<evidence type="ECO:0000256" key="2">
    <source>
        <dbReference type="ARBA" id="ARBA00012438"/>
    </source>
</evidence>
<dbReference type="SMART" id="SM00091">
    <property type="entry name" value="PAS"/>
    <property type="match status" value="1"/>
</dbReference>
<keyword evidence="6" id="KW-0902">Two-component regulatory system</keyword>
<keyword evidence="7" id="KW-0812">Transmembrane</keyword>
<sequence>MPSLVTIICMFVLVVTALTSTIVSLQSWRRRDRAWARPLSFAGIAVTIMAAGYAVELANTQLENILLAVRFQYIGIVSVPVFWLWFALTYTGRSKMVDASRHYALLIVPALTLILVWTNDLHGLIWQSTAVTVNENGTFFAPTYGPWFWIHTLYSYSLILPATGFLMMTALRTHRLFRWQALMLVMAAVAPLLGNLLYLLRIGPGQFLDLLPIGFGISVMLVALLTMKGRLLEVIPLARTLTFEQMRDGVVVLDPERRIVDLNITASKMFNRAIADVIGMPITALLPVDTNLPAQYLTAHEIDDEISLITSDGPRWFSIQVFPLAGWRGRLKGWLVHWRDITSRREDEQLLRVRNAELEALHLSLQQELLERQRTEIALAQARDMAEASSRTKSAFIGNMSHELRTPLTSIIGYAQLIQRQLVSGEHDLIHSELDIIVNAGRHQVELINDVLDLAKIEAGQMQFKYGEFAIGLLIDRTIQMVQPLAQRGGNRLVLDVSDEVETYYGDEQKIRQILINLLSNAAKFTQHGTITLRVRYDLSNDGAWLEFSVHDTGIGIAPAFLTTIFEEFSQIPGSLQQQYGGTGLGLTICKRYTELMKGTISVTSEENRGSSFYVRLPVERDCAIIPAPPTMALEVSGKKIYVVDTGEVYASPPSR</sequence>
<dbReference type="PANTHER" id="PTHR43711">
    <property type="entry name" value="TWO-COMPONENT HISTIDINE KINASE"/>
    <property type="match status" value="1"/>
</dbReference>
<dbReference type="SMART" id="SM00387">
    <property type="entry name" value="HATPase_c"/>
    <property type="match status" value="1"/>
</dbReference>
<organism evidence="10 11">
    <name type="scientific">Candidatus Chloroploca mongolica</name>
    <dbReference type="NCBI Taxonomy" id="2528176"/>
    <lineage>
        <taxon>Bacteria</taxon>
        <taxon>Bacillati</taxon>
        <taxon>Chloroflexota</taxon>
        <taxon>Chloroflexia</taxon>
        <taxon>Chloroflexales</taxon>
        <taxon>Chloroflexineae</taxon>
        <taxon>Oscillochloridaceae</taxon>
        <taxon>Candidatus Chloroploca</taxon>
    </lineage>
</organism>
<dbReference type="Gene3D" id="3.30.450.20">
    <property type="entry name" value="PAS domain"/>
    <property type="match status" value="1"/>
</dbReference>
<dbReference type="EC" id="2.7.13.3" evidence="2"/>
<dbReference type="SUPFAM" id="SSF47384">
    <property type="entry name" value="Homodimeric domain of signal transducing histidine kinase"/>
    <property type="match status" value="1"/>
</dbReference>
<dbReference type="RefSeq" id="WP_135479030.1">
    <property type="nucleotide sequence ID" value="NZ_SIJK02000025.1"/>
</dbReference>
<comment type="catalytic activity">
    <reaction evidence="1">
        <text>ATP + protein L-histidine = ADP + protein N-phospho-L-histidine.</text>
        <dbReference type="EC" id="2.7.13.3"/>
    </reaction>
</comment>
<dbReference type="Pfam" id="PF08448">
    <property type="entry name" value="PAS_4"/>
    <property type="match status" value="1"/>
</dbReference>
<dbReference type="InterPro" id="IPR000014">
    <property type="entry name" value="PAS"/>
</dbReference>
<evidence type="ECO:0000256" key="3">
    <source>
        <dbReference type="ARBA" id="ARBA00022553"/>
    </source>
</evidence>
<keyword evidence="5" id="KW-0418">Kinase</keyword>
<evidence type="ECO:0000256" key="4">
    <source>
        <dbReference type="ARBA" id="ARBA00022679"/>
    </source>
</evidence>
<dbReference type="SUPFAM" id="SSF55785">
    <property type="entry name" value="PYP-like sensor domain (PAS domain)"/>
    <property type="match status" value="1"/>
</dbReference>
<evidence type="ECO:0000256" key="7">
    <source>
        <dbReference type="SAM" id="Phobius"/>
    </source>
</evidence>
<feature type="transmembrane region" description="Helical" evidence="7">
    <location>
        <begin position="6"/>
        <end position="23"/>
    </location>
</feature>
<feature type="domain" description="Histidine kinase" evidence="8">
    <location>
        <begin position="399"/>
        <end position="621"/>
    </location>
</feature>
<dbReference type="InterPro" id="IPR036097">
    <property type="entry name" value="HisK_dim/P_sf"/>
</dbReference>
<dbReference type="InterPro" id="IPR013656">
    <property type="entry name" value="PAS_4"/>
</dbReference>
<dbReference type="InterPro" id="IPR003661">
    <property type="entry name" value="HisK_dim/P_dom"/>
</dbReference>
<dbReference type="CDD" id="cd00130">
    <property type="entry name" value="PAS"/>
    <property type="match status" value="1"/>
</dbReference>
<dbReference type="PROSITE" id="PS50109">
    <property type="entry name" value="HIS_KIN"/>
    <property type="match status" value="1"/>
</dbReference>
<dbReference type="PANTHER" id="PTHR43711:SF26">
    <property type="entry name" value="SENSOR HISTIDINE KINASE RCSC"/>
    <property type="match status" value="1"/>
</dbReference>
<keyword evidence="3" id="KW-0597">Phosphoprotein</keyword>
<dbReference type="InterPro" id="IPR004358">
    <property type="entry name" value="Sig_transdc_His_kin-like_C"/>
</dbReference>
<dbReference type="PROSITE" id="PS50113">
    <property type="entry name" value="PAC"/>
    <property type="match status" value="1"/>
</dbReference>
<dbReference type="InterPro" id="IPR000700">
    <property type="entry name" value="PAS-assoc_C"/>
</dbReference>
<dbReference type="SUPFAM" id="SSF55874">
    <property type="entry name" value="ATPase domain of HSP90 chaperone/DNA topoisomerase II/histidine kinase"/>
    <property type="match status" value="1"/>
</dbReference>
<dbReference type="EMBL" id="SIJK02000025">
    <property type="protein sequence ID" value="MBP1466862.1"/>
    <property type="molecule type" value="Genomic_DNA"/>
</dbReference>
<dbReference type="SMART" id="SM00388">
    <property type="entry name" value="HisKA"/>
    <property type="match status" value="1"/>
</dbReference>
<dbReference type="Proteomes" id="UP001193081">
    <property type="component" value="Unassembled WGS sequence"/>
</dbReference>
<proteinExistence type="predicted"/>
<evidence type="ECO:0000313" key="10">
    <source>
        <dbReference type="EMBL" id="MBP1466862.1"/>
    </source>
</evidence>
<name>A0ABS4DBP6_9CHLR</name>
<evidence type="ECO:0000259" key="8">
    <source>
        <dbReference type="PROSITE" id="PS50109"/>
    </source>
</evidence>
<dbReference type="Pfam" id="PF00512">
    <property type="entry name" value="HisKA"/>
    <property type="match status" value="1"/>
</dbReference>
<protein>
    <recommendedName>
        <fullName evidence="2">histidine kinase</fullName>
        <ecNumber evidence="2">2.7.13.3</ecNumber>
    </recommendedName>
</protein>
<dbReference type="Pfam" id="PF16927">
    <property type="entry name" value="HisKA_7TM"/>
    <property type="match status" value="1"/>
</dbReference>
<feature type="domain" description="PAC" evidence="9">
    <location>
        <begin position="302"/>
        <end position="353"/>
    </location>
</feature>
<dbReference type="InterPro" id="IPR005467">
    <property type="entry name" value="His_kinase_dom"/>
</dbReference>
<keyword evidence="7" id="KW-1133">Transmembrane helix</keyword>
<feature type="transmembrane region" description="Helical" evidence="7">
    <location>
        <begin position="67"/>
        <end position="91"/>
    </location>
</feature>
<feature type="transmembrane region" description="Helical" evidence="7">
    <location>
        <begin position="35"/>
        <end position="55"/>
    </location>
</feature>
<dbReference type="InterPro" id="IPR035965">
    <property type="entry name" value="PAS-like_dom_sf"/>
</dbReference>
<evidence type="ECO:0000259" key="9">
    <source>
        <dbReference type="PROSITE" id="PS50113"/>
    </source>
</evidence>
<dbReference type="CDD" id="cd00082">
    <property type="entry name" value="HisKA"/>
    <property type="match status" value="1"/>
</dbReference>
<comment type="caution">
    <text evidence="10">The sequence shown here is derived from an EMBL/GenBank/DDBJ whole genome shotgun (WGS) entry which is preliminary data.</text>
</comment>
<gene>
    <name evidence="10" type="ORF">EYB53_014200</name>
</gene>
<feature type="transmembrane region" description="Helical" evidence="7">
    <location>
        <begin position="181"/>
        <end position="200"/>
    </location>
</feature>
<dbReference type="CDD" id="cd16922">
    <property type="entry name" value="HATPase_EvgS-ArcB-TorS-like"/>
    <property type="match status" value="1"/>
</dbReference>
<keyword evidence="11" id="KW-1185">Reference proteome</keyword>
<feature type="transmembrane region" description="Helical" evidence="7">
    <location>
        <begin position="103"/>
        <end position="126"/>
    </location>
</feature>
<dbReference type="InterPro" id="IPR003594">
    <property type="entry name" value="HATPase_dom"/>
</dbReference>
<dbReference type="InterPro" id="IPR050736">
    <property type="entry name" value="Sensor_HK_Regulatory"/>
</dbReference>
<evidence type="ECO:0000256" key="6">
    <source>
        <dbReference type="ARBA" id="ARBA00023012"/>
    </source>
</evidence>
<evidence type="ECO:0000256" key="5">
    <source>
        <dbReference type="ARBA" id="ARBA00022777"/>
    </source>
</evidence>
<dbReference type="Pfam" id="PF02518">
    <property type="entry name" value="HATPase_c"/>
    <property type="match status" value="1"/>
</dbReference>
<reference evidence="10 11" key="1">
    <citation type="submission" date="2021-03" db="EMBL/GenBank/DDBJ databases">
        <authorList>
            <person name="Grouzdev D.S."/>
        </authorList>
    </citation>
    <scope>NUCLEOTIDE SEQUENCE [LARGE SCALE GENOMIC DNA]</scope>
    <source>
        <strain evidence="10 11">M50-1</strain>
    </source>
</reference>
<keyword evidence="7" id="KW-0472">Membrane</keyword>
<dbReference type="PRINTS" id="PR00344">
    <property type="entry name" value="BCTRLSENSOR"/>
</dbReference>
<dbReference type="NCBIfam" id="TIGR00229">
    <property type="entry name" value="sensory_box"/>
    <property type="match status" value="1"/>
</dbReference>
<dbReference type="InterPro" id="IPR031621">
    <property type="entry name" value="HisKA_7TM"/>
</dbReference>
<keyword evidence="4" id="KW-0808">Transferase</keyword>
<dbReference type="Gene3D" id="1.10.287.130">
    <property type="match status" value="1"/>
</dbReference>
<feature type="transmembrane region" description="Helical" evidence="7">
    <location>
        <begin position="146"/>
        <end position="169"/>
    </location>
</feature>
<accession>A0ABS4DBP6</accession>
<evidence type="ECO:0000313" key="11">
    <source>
        <dbReference type="Proteomes" id="UP001193081"/>
    </source>
</evidence>